<organism evidence="9 10">
    <name type="scientific">Lojkania enalia</name>
    <dbReference type="NCBI Taxonomy" id="147567"/>
    <lineage>
        <taxon>Eukaryota</taxon>
        <taxon>Fungi</taxon>
        <taxon>Dikarya</taxon>
        <taxon>Ascomycota</taxon>
        <taxon>Pezizomycotina</taxon>
        <taxon>Dothideomycetes</taxon>
        <taxon>Pleosporomycetidae</taxon>
        <taxon>Pleosporales</taxon>
        <taxon>Pleosporales incertae sedis</taxon>
        <taxon>Lojkania</taxon>
    </lineage>
</organism>
<feature type="domain" description="Major facilitator superfamily (MFS) profile" evidence="8">
    <location>
        <begin position="47"/>
        <end position="497"/>
    </location>
</feature>
<feature type="transmembrane region" description="Helical" evidence="7">
    <location>
        <begin position="49"/>
        <end position="69"/>
    </location>
</feature>
<dbReference type="PANTHER" id="PTHR23501:SF195">
    <property type="entry name" value="PEP5"/>
    <property type="match status" value="1"/>
</dbReference>
<feature type="transmembrane region" description="Helical" evidence="7">
    <location>
        <begin position="318"/>
        <end position="335"/>
    </location>
</feature>
<accession>A0A9P4MVQ4</accession>
<evidence type="ECO:0000256" key="5">
    <source>
        <dbReference type="ARBA" id="ARBA00023136"/>
    </source>
</evidence>
<feature type="transmembrane region" description="Helical" evidence="7">
    <location>
        <begin position="176"/>
        <end position="195"/>
    </location>
</feature>
<keyword evidence="10" id="KW-1185">Reference proteome</keyword>
<dbReference type="InterPro" id="IPR010573">
    <property type="entry name" value="MFS_Str1/Tri12-like"/>
</dbReference>
<evidence type="ECO:0000256" key="1">
    <source>
        <dbReference type="ARBA" id="ARBA00004141"/>
    </source>
</evidence>
<dbReference type="Gene3D" id="1.20.1250.20">
    <property type="entry name" value="MFS general substrate transporter like domains"/>
    <property type="match status" value="2"/>
</dbReference>
<dbReference type="GO" id="GO:0005886">
    <property type="term" value="C:plasma membrane"/>
    <property type="evidence" value="ECO:0007669"/>
    <property type="project" value="TreeGrafter"/>
</dbReference>
<feature type="transmembrane region" description="Helical" evidence="7">
    <location>
        <begin position="278"/>
        <end position="297"/>
    </location>
</feature>
<feature type="transmembrane region" description="Helical" evidence="7">
    <location>
        <begin position="118"/>
        <end position="137"/>
    </location>
</feature>
<feature type="transmembrane region" description="Helical" evidence="7">
    <location>
        <begin position="445"/>
        <end position="467"/>
    </location>
</feature>
<dbReference type="Proteomes" id="UP000800093">
    <property type="component" value="Unassembled WGS sequence"/>
</dbReference>
<keyword evidence="3 7" id="KW-0812">Transmembrane</keyword>
<dbReference type="EMBL" id="ML986713">
    <property type="protein sequence ID" value="KAF2259275.1"/>
    <property type="molecule type" value="Genomic_DNA"/>
</dbReference>
<evidence type="ECO:0000256" key="6">
    <source>
        <dbReference type="SAM" id="MobiDB-lite"/>
    </source>
</evidence>
<gene>
    <name evidence="9" type="ORF">CC78DRAFT_621167</name>
</gene>
<dbReference type="CDD" id="cd06179">
    <property type="entry name" value="MFS_TRI12_like"/>
    <property type="match status" value="1"/>
</dbReference>
<dbReference type="OrthoDB" id="4161376at2759"/>
<feature type="transmembrane region" description="Helical" evidence="7">
    <location>
        <begin position="387"/>
        <end position="406"/>
    </location>
</feature>
<dbReference type="GO" id="GO:0022857">
    <property type="term" value="F:transmembrane transporter activity"/>
    <property type="evidence" value="ECO:0007669"/>
    <property type="project" value="InterPro"/>
</dbReference>
<feature type="transmembrane region" description="Helical" evidence="7">
    <location>
        <begin position="412"/>
        <end position="433"/>
    </location>
</feature>
<keyword evidence="2" id="KW-0813">Transport</keyword>
<sequence>MAITNEEKPRVERTSTEVVKTSDSLKEKDSEQAVGPYIPQNDEEYNVTLKTWCVVIILSLSYGISFWIVPSLSACQAVTATQLGDPTAAAFYVSLYTVTVTIAFMVCGANSDLFGRRWFIVGGNVILFVGFILGGAARNNTAMLAAMSLIGFGAGNAQLAAFALPELLPNKWRAAAIVLADAGVYFSVVVGPVAGRFAAENEDTWRWLFYAPAIAVFFSFLGLYFFYFPPKHPRGLPFKQAFRELDYVGAILFIVSATLILVGIVYTTTLPSDDPKVIGTLVSGFATLVGFILWETFAPLQQPLTPTHVFTRDKGRELTAPFIVGFVVTMFYYAINVIYPTMISVFFTDATTDFRYGIILTLPQNLGLCFGAALLTIFGSKIGHWKWTLTASVAIMVIFGALLALGNPNRKGMMIAFVFLSETGFGWAQYLSIAYIQFGVPQTELGISGGLAGVARFAGGAVAISVYTTILTNVQSSNAARLVPEAAIAAGLPPESAPALLAALPLGASAISQVPGITNEIVAAAGAAFQQSYVVGLRTTALSSLSFGIVAIIACFFCNEIAHKMNNKIEVYLENDENADKNTLNETFWVPELFVDELASVLEHLGIAHDFDLYGHSWNTMLAAKYTYLKQPKGSNGLVLAVGRRF</sequence>
<evidence type="ECO:0000313" key="9">
    <source>
        <dbReference type="EMBL" id="KAF2259275.1"/>
    </source>
</evidence>
<feature type="transmembrane region" description="Helical" evidence="7">
    <location>
        <begin position="355"/>
        <end position="375"/>
    </location>
</feature>
<feature type="transmembrane region" description="Helical" evidence="7">
    <location>
        <begin position="143"/>
        <end position="164"/>
    </location>
</feature>
<dbReference type="InterPro" id="IPR029058">
    <property type="entry name" value="AB_hydrolase_fold"/>
</dbReference>
<dbReference type="InterPro" id="IPR020846">
    <property type="entry name" value="MFS_dom"/>
</dbReference>
<evidence type="ECO:0000256" key="3">
    <source>
        <dbReference type="ARBA" id="ARBA00022692"/>
    </source>
</evidence>
<dbReference type="PROSITE" id="PS50850">
    <property type="entry name" value="MFS"/>
    <property type="match status" value="1"/>
</dbReference>
<keyword evidence="5 7" id="KW-0472">Membrane</keyword>
<name>A0A9P4MVQ4_9PLEO</name>
<comment type="subcellular location">
    <subcellularLocation>
        <location evidence="1">Membrane</location>
        <topology evidence="1">Multi-pass membrane protein</topology>
    </subcellularLocation>
</comment>
<feature type="region of interest" description="Disordered" evidence="6">
    <location>
        <begin position="1"/>
        <end position="24"/>
    </location>
</feature>
<evidence type="ECO:0000259" key="8">
    <source>
        <dbReference type="PROSITE" id="PS50850"/>
    </source>
</evidence>
<feature type="transmembrane region" description="Helical" evidence="7">
    <location>
        <begin position="247"/>
        <end position="266"/>
    </location>
</feature>
<dbReference type="PANTHER" id="PTHR23501">
    <property type="entry name" value="MAJOR FACILITATOR SUPERFAMILY"/>
    <property type="match status" value="1"/>
</dbReference>
<dbReference type="SUPFAM" id="SSF103473">
    <property type="entry name" value="MFS general substrate transporter"/>
    <property type="match status" value="1"/>
</dbReference>
<feature type="transmembrane region" description="Helical" evidence="7">
    <location>
        <begin position="541"/>
        <end position="559"/>
    </location>
</feature>
<feature type="transmembrane region" description="Helical" evidence="7">
    <location>
        <begin position="89"/>
        <end position="106"/>
    </location>
</feature>
<dbReference type="Gene3D" id="3.40.50.1820">
    <property type="entry name" value="alpha/beta hydrolase"/>
    <property type="match status" value="1"/>
</dbReference>
<proteinExistence type="predicted"/>
<feature type="transmembrane region" description="Helical" evidence="7">
    <location>
        <begin position="207"/>
        <end position="227"/>
    </location>
</feature>
<evidence type="ECO:0000256" key="4">
    <source>
        <dbReference type="ARBA" id="ARBA00022989"/>
    </source>
</evidence>
<dbReference type="Pfam" id="PF06609">
    <property type="entry name" value="TRI12"/>
    <property type="match status" value="1"/>
</dbReference>
<dbReference type="AlphaFoldDB" id="A0A9P4MVQ4"/>
<evidence type="ECO:0000313" key="10">
    <source>
        <dbReference type="Proteomes" id="UP000800093"/>
    </source>
</evidence>
<dbReference type="InterPro" id="IPR036259">
    <property type="entry name" value="MFS_trans_sf"/>
</dbReference>
<comment type="caution">
    <text evidence="9">The sequence shown here is derived from an EMBL/GenBank/DDBJ whole genome shotgun (WGS) entry which is preliminary data.</text>
</comment>
<keyword evidence="4 7" id="KW-1133">Transmembrane helix</keyword>
<protein>
    <submittedName>
        <fullName evidence="9">MFS general substrate transporter</fullName>
    </submittedName>
</protein>
<evidence type="ECO:0000256" key="7">
    <source>
        <dbReference type="SAM" id="Phobius"/>
    </source>
</evidence>
<reference evidence="10" key="1">
    <citation type="journal article" date="2020" name="Stud. Mycol.">
        <title>101 Dothideomycetes genomes: A test case for predicting lifestyles and emergence of pathogens.</title>
        <authorList>
            <person name="Haridas S."/>
            <person name="Albert R."/>
            <person name="Binder M."/>
            <person name="Bloem J."/>
            <person name="LaButti K."/>
            <person name="Salamov A."/>
            <person name="Andreopoulos B."/>
            <person name="Baker S."/>
            <person name="Barry K."/>
            <person name="Bills G."/>
            <person name="Bluhm B."/>
            <person name="Cannon C."/>
            <person name="Castanera R."/>
            <person name="Culley D."/>
            <person name="Daum C."/>
            <person name="Ezra D."/>
            <person name="Gonzalez J."/>
            <person name="Henrissat B."/>
            <person name="Kuo A."/>
            <person name="Liang C."/>
            <person name="Lipzen A."/>
            <person name="Lutzoni F."/>
            <person name="Magnuson J."/>
            <person name="Mondo S."/>
            <person name="Nolan M."/>
            <person name="Ohm R."/>
            <person name="Pangilinan J."/>
            <person name="Park H.-J."/>
            <person name="Ramirez L."/>
            <person name="Alfaro M."/>
            <person name="Sun H."/>
            <person name="Tritt A."/>
            <person name="Yoshinaga Y."/>
            <person name="Zwiers L.-H."/>
            <person name="Turgeon B."/>
            <person name="Goodwin S."/>
            <person name="Spatafora J."/>
            <person name="Crous P."/>
            <person name="Grigoriev I."/>
        </authorList>
    </citation>
    <scope>NUCLEOTIDE SEQUENCE [LARGE SCALE GENOMIC DNA]</scope>
    <source>
        <strain evidence="10">CBS 304.66</strain>
    </source>
</reference>
<dbReference type="InterPro" id="IPR053791">
    <property type="entry name" value="MFS_Tri12-like"/>
</dbReference>
<feature type="compositionally biased region" description="Basic and acidic residues" evidence="6">
    <location>
        <begin position="1"/>
        <end position="15"/>
    </location>
</feature>
<evidence type="ECO:0000256" key="2">
    <source>
        <dbReference type="ARBA" id="ARBA00022448"/>
    </source>
</evidence>